<proteinExistence type="predicted"/>
<dbReference type="EMBL" id="JBHSKI010000015">
    <property type="protein sequence ID" value="MFC5174344.1"/>
    <property type="molecule type" value="Genomic_DNA"/>
</dbReference>
<sequence length="159" mass="16662">MIISIGGRNGMGFDEEWAGLRAAAAERGSTGMRLNGLPEEGPAPGYGPGGTSTLASTPSEKRAAAGVIENELLTSTRKAGDHADESNGSAVTAFSGWATAAALKKVQTTWDGQVKTLLGRLGRERDGLRNTATTLRGVDIDRRDGIDTIRLPSAMDSYR</sequence>
<dbReference type="Proteomes" id="UP001596208">
    <property type="component" value="Unassembled WGS sequence"/>
</dbReference>
<accession>A0ABW0BAT8</accession>
<evidence type="ECO:0000313" key="3">
    <source>
        <dbReference type="Proteomes" id="UP001596208"/>
    </source>
</evidence>
<protein>
    <submittedName>
        <fullName evidence="2">Uncharacterized protein</fullName>
    </submittedName>
</protein>
<dbReference type="RefSeq" id="WP_141695661.1">
    <property type="nucleotide sequence ID" value="NZ_JBFADZ010000005.1"/>
</dbReference>
<reference evidence="3" key="1">
    <citation type="journal article" date="2019" name="Int. J. Syst. Evol. Microbiol.">
        <title>The Global Catalogue of Microorganisms (GCM) 10K type strain sequencing project: providing services to taxonomists for standard genome sequencing and annotation.</title>
        <authorList>
            <consortium name="The Broad Institute Genomics Platform"/>
            <consortium name="The Broad Institute Genome Sequencing Center for Infectious Disease"/>
            <person name="Wu L."/>
            <person name="Ma J."/>
        </authorList>
    </citation>
    <scope>NUCLEOTIDE SEQUENCE [LARGE SCALE GENOMIC DNA]</scope>
    <source>
        <strain evidence="3">CGMCC 4.1721</strain>
    </source>
</reference>
<name>A0ABW0BAT8_9ACTN</name>
<evidence type="ECO:0000313" key="2">
    <source>
        <dbReference type="EMBL" id="MFC5174344.1"/>
    </source>
</evidence>
<keyword evidence="3" id="KW-1185">Reference proteome</keyword>
<feature type="region of interest" description="Disordered" evidence="1">
    <location>
        <begin position="31"/>
        <end position="63"/>
    </location>
</feature>
<comment type="caution">
    <text evidence="2">The sequence shown here is derived from an EMBL/GenBank/DDBJ whole genome shotgun (WGS) entry which is preliminary data.</text>
</comment>
<evidence type="ECO:0000256" key="1">
    <source>
        <dbReference type="SAM" id="MobiDB-lite"/>
    </source>
</evidence>
<organism evidence="2 3">
    <name type="scientific">Streptomyces mutomycini</name>
    <dbReference type="NCBI Taxonomy" id="284036"/>
    <lineage>
        <taxon>Bacteria</taxon>
        <taxon>Bacillati</taxon>
        <taxon>Actinomycetota</taxon>
        <taxon>Actinomycetes</taxon>
        <taxon>Kitasatosporales</taxon>
        <taxon>Streptomycetaceae</taxon>
        <taxon>Streptomyces</taxon>
    </lineage>
</organism>
<gene>
    <name evidence="2" type="ORF">ACFPRK_27700</name>
</gene>